<dbReference type="PANTHER" id="PTHR31793">
    <property type="entry name" value="4-HYDROXYBENZOYL-COA THIOESTERASE FAMILY MEMBER"/>
    <property type="match status" value="1"/>
</dbReference>
<dbReference type="Gene3D" id="3.10.129.10">
    <property type="entry name" value="Hotdog Thioesterase"/>
    <property type="match status" value="1"/>
</dbReference>
<dbReference type="InterPro" id="IPR050563">
    <property type="entry name" value="4-hydroxybenzoyl-CoA_TE"/>
</dbReference>
<protein>
    <submittedName>
        <fullName evidence="2">Thioesterase/thiol ester dehydrase-isomerase</fullName>
    </submittedName>
</protein>
<evidence type="ECO:0000313" key="2">
    <source>
        <dbReference type="EMBL" id="KAF9465570.1"/>
    </source>
</evidence>
<dbReference type="GO" id="GO:0047617">
    <property type="term" value="F:fatty acyl-CoA hydrolase activity"/>
    <property type="evidence" value="ECO:0007669"/>
    <property type="project" value="TreeGrafter"/>
</dbReference>
<feature type="region of interest" description="Disordered" evidence="1">
    <location>
        <begin position="22"/>
        <end position="67"/>
    </location>
</feature>
<keyword evidence="3" id="KW-1185">Reference proteome</keyword>
<reference evidence="2" key="1">
    <citation type="submission" date="2020-11" db="EMBL/GenBank/DDBJ databases">
        <authorList>
            <consortium name="DOE Joint Genome Institute"/>
            <person name="Ahrendt S."/>
            <person name="Riley R."/>
            <person name="Andreopoulos W."/>
            <person name="Labutti K."/>
            <person name="Pangilinan J."/>
            <person name="Ruiz-Duenas F.J."/>
            <person name="Barrasa J.M."/>
            <person name="Sanchez-Garcia M."/>
            <person name="Camarero S."/>
            <person name="Miyauchi S."/>
            <person name="Serrano A."/>
            <person name="Linde D."/>
            <person name="Babiker R."/>
            <person name="Drula E."/>
            <person name="Ayuso-Fernandez I."/>
            <person name="Pacheco R."/>
            <person name="Padilla G."/>
            <person name="Ferreira P."/>
            <person name="Barriuso J."/>
            <person name="Kellner H."/>
            <person name="Castanera R."/>
            <person name="Alfaro M."/>
            <person name="Ramirez L."/>
            <person name="Pisabarro A.G."/>
            <person name="Kuo A."/>
            <person name="Tritt A."/>
            <person name="Lipzen A."/>
            <person name="He G."/>
            <person name="Yan M."/>
            <person name="Ng V."/>
            <person name="Cullen D."/>
            <person name="Martin F."/>
            <person name="Rosso M.-N."/>
            <person name="Henrissat B."/>
            <person name="Hibbett D."/>
            <person name="Martinez A.T."/>
            <person name="Grigoriev I.V."/>
        </authorList>
    </citation>
    <scope>NUCLEOTIDE SEQUENCE</scope>
    <source>
        <strain evidence="2">CBS 247.69</strain>
    </source>
</reference>
<proteinExistence type="predicted"/>
<evidence type="ECO:0000313" key="3">
    <source>
        <dbReference type="Proteomes" id="UP000807353"/>
    </source>
</evidence>
<dbReference type="PANTHER" id="PTHR31793:SF39">
    <property type="entry name" value="THIOESTERASE_THIOL ESTER DEHYDRASE-ISOMERASE"/>
    <property type="match status" value="1"/>
</dbReference>
<dbReference type="SUPFAM" id="SSF54637">
    <property type="entry name" value="Thioesterase/thiol ester dehydrase-isomerase"/>
    <property type="match status" value="1"/>
</dbReference>
<dbReference type="AlphaFoldDB" id="A0A9P5YBA9"/>
<organism evidence="2 3">
    <name type="scientific">Collybia nuda</name>
    <dbReference type="NCBI Taxonomy" id="64659"/>
    <lineage>
        <taxon>Eukaryota</taxon>
        <taxon>Fungi</taxon>
        <taxon>Dikarya</taxon>
        <taxon>Basidiomycota</taxon>
        <taxon>Agaricomycotina</taxon>
        <taxon>Agaricomycetes</taxon>
        <taxon>Agaricomycetidae</taxon>
        <taxon>Agaricales</taxon>
        <taxon>Tricholomatineae</taxon>
        <taxon>Clitocybaceae</taxon>
        <taxon>Collybia</taxon>
    </lineage>
</organism>
<dbReference type="OrthoDB" id="5538558at2759"/>
<sequence>MFRSVRFRPGVTNLAVQFQKRPNSSSISKLQAAFRDPSSPFHIPPGSQGPESDPTAPDSATENPPIDPLKEAREKLIASGFDPASFWEQSIAWGDQDPFQHVNNARYARFFESARIRWMISLGHEIGGPEKAKAIIRGQGIGLILKTLEIQFKRPVTYPDTLLVGYRPIPSDDAVKHDLSTFQVTASTYSLTQRAYVAHSKESLVWYDYDRLKKCDPGEAVRGIISRRIKQV</sequence>
<evidence type="ECO:0000256" key="1">
    <source>
        <dbReference type="SAM" id="MobiDB-lite"/>
    </source>
</evidence>
<comment type="caution">
    <text evidence="2">The sequence shown here is derived from an EMBL/GenBank/DDBJ whole genome shotgun (WGS) entry which is preliminary data.</text>
</comment>
<dbReference type="Pfam" id="PF13279">
    <property type="entry name" value="4HBT_2"/>
    <property type="match status" value="1"/>
</dbReference>
<accession>A0A9P5YBA9</accession>
<dbReference type="Proteomes" id="UP000807353">
    <property type="component" value="Unassembled WGS sequence"/>
</dbReference>
<dbReference type="EMBL" id="MU150246">
    <property type="protein sequence ID" value="KAF9465570.1"/>
    <property type="molecule type" value="Genomic_DNA"/>
</dbReference>
<dbReference type="CDD" id="cd00586">
    <property type="entry name" value="4HBT"/>
    <property type="match status" value="1"/>
</dbReference>
<name>A0A9P5YBA9_9AGAR</name>
<gene>
    <name evidence="2" type="ORF">BDZ94DRAFT_1253439</name>
</gene>
<dbReference type="InterPro" id="IPR029069">
    <property type="entry name" value="HotDog_dom_sf"/>
</dbReference>